<evidence type="ECO:0000313" key="2">
    <source>
        <dbReference type="EMBL" id="MBB3168262.1"/>
    </source>
</evidence>
<comment type="caution">
    <text evidence="2">The sequence shown here is derived from an EMBL/GenBank/DDBJ whole genome shotgun (WGS) entry which is preliminary data.</text>
</comment>
<dbReference type="RefSeq" id="WP_183909756.1">
    <property type="nucleotide sequence ID" value="NZ_JACHXZ010000002.1"/>
</dbReference>
<keyword evidence="3" id="KW-1185">Reference proteome</keyword>
<dbReference type="PANTHER" id="PTHR38104">
    <property type="match status" value="1"/>
</dbReference>
<gene>
    <name evidence="2" type="ORF">FHS30_001446</name>
</gene>
<sequence>MVQHSDRKLQESLSALMDSEASELELHRLLKATESDSSLRESWVHYHLAADALRGEAPALKPIDLSSQICAAIADEPAHREGRGNVFGRLWHTAGRMAVAASVAGAVIIGAQQYLDTEAPMMAAAPETVGGAAGLVPDGFRAPALSTRTVNISDGPVLNTQRTGVQYQPQYQPSAAEQQIQNQVIEEHLNQLMLQHAENATHNSAQGMLPYARIAPNVKSEVSAKASRQKAPNDPQ</sequence>
<protein>
    <submittedName>
        <fullName evidence="2">Sigma-E factor negative regulatory protein RseA</fullName>
    </submittedName>
</protein>
<proteinExistence type="predicted"/>
<accession>A0A839UK88</accession>
<dbReference type="Pfam" id="PF03872">
    <property type="entry name" value="RseA_N"/>
    <property type="match status" value="1"/>
</dbReference>
<dbReference type="AlphaFoldDB" id="A0A839UK88"/>
<dbReference type="PANTHER" id="PTHR38104:SF1">
    <property type="entry name" value="ANTI-SIGMA-E FACTOR RSEA"/>
    <property type="match status" value="1"/>
</dbReference>
<dbReference type="InterPro" id="IPR052383">
    <property type="entry name" value="Anti-sigma-E_RseA-like"/>
</dbReference>
<feature type="domain" description="Anti sigma-E protein RseA N-terminal" evidence="1">
    <location>
        <begin position="10"/>
        <end position="80"/>
    </location>
</feature>
<dbReference type="SUPFAM" id="SSF89069">
    <property type="entry name" value="N-terminal, cytoplasmic domain of anti-sigmaE factor RseA"/>
    <property type="match status" value="1"/>
</dbReference>
<dbReference type="Proteomes" id="UP000559987">
    <property type="component" value="Unassembled WGS sequence"/>
</dbReference>
<dbReference type="EMBL" id="JACHXZ010000002">
    <property type="protein sequence ID" value="MBB3168262.1"/>
    <property type="molecule type" value="Genomic_DNA"/>
</dbReference>
<dbReference type="InterPro" id="IPR005572">
    <property type="entry name" value="Anti-sigma_E_RseA_N"/>
</dbReference>
<organism evidence="2 3">
    <name type="scientific">Simiduia aestuariiviva</name>
    <dbReference type="NCBI Taxonomy" id="1510459"/>
    <lineage>
        <taxon>Bacteria</taxon>
        <taxon>Pseudomonadati</taxon>
        <taxon>Pseudomonadota</taxon>
        <taxon>Gammaproteobacteria</taxon>
        <taxon>Cellvibrionales</taxon>
        <taxon>Cellvibrionaceae</taxon>
        <taxon>Simiduia</taxon>
    </lineage>
</organism>
<dbReference type="InterPro" id="IPR036147">
    <property type="entry name" value="Anti-sigma_E_RseA_N_sf"/>
</dbReference>
<evidence type="ECO:0000313" key="3">
    <source>
        <dbReference type="Proteomes" id="UP000559987"/>
    </source>
</evidence>
<name>A0A839UK88_9GAMM</name>
<dbReference type="GO" id="GO:0016989">
    <property type="term" value="F:sigma factor antagonist activity"/>
    <property type="evidence" value="ECO:0007669"/>
    <property type="project" value="InterPro"/>
</dbReference>
<dbReference type="CDD" id="cd16328">
    <property type="entry name" value="RseA_N"/>
    <property type="match status" value="1"/>
</dbReference>
<evidence type="ECO:0000259" key="1">
    <source>
        <dbReference type="Pfam" id="PF03872"/>
    </source>
</evidence>
<dbReference type="Gene3D" id="1.10.10.880">
    <property type="entry name" value="Anti sigma-E protein RseA, N-terminal domain"/>
    <property type="match status" value="1"/>
</dbReference>
<reference evidence="2 3" key="1">
    <citation type="submission" date="2020-08" db="EMBL/GenBank/DDBJ databases">
        <title>Genomic Encyclopedia of Type Strains, Phase III (KMG-III): the genomes of soil and plant-associated and newly described type strains.</title>
        <authorList>
            <person name="Whitman W."/>
        </authorList>
    </citation>
    <scope>NUCLEOTIDE SEQUENCE [LARGE SCALE GENOMIC DNA]</scope>
    <source>
        <strain evidence="2 3">CECT 8571</strain>
    </source>
</reference>